<organism evidence="1 2">
    <name type="scientific">Cetraspora pellucida</name>
    <dbReference type="NCBI Taxonomy" id="1433469"/>
    <lineage>
        <taxon>Eukaryota</taxon>
        <taxon>Fungi</taxon>
        <taxon>Fungi incertae sedis</taxon>
        <taxon>Mucoromycota</taxon>
        <taxon>Glomeromycotina</taxon>
        <taxon>Glomeromycetes</taxon>
        <taxon>Diversisporales</taxon>
        <taxon>Gigasporaceae</taxon>
        <taxon>Cetraspora</taxon>
    </lineage>
</organism>
<keyword evidence="2" id="KW-1185">Reference proteome</keyword>
<accession>A0ACA9KVY5</accession>
<gene>
    <name evidence="1" type="ORF">SPELUC_LOCUS2621</name>
</gene>
<dbReference type="EMBL" id="CAJVPW010001807">
    <property type="protein sequence ID" value="CAG8492479.1"/>
    <property type="molecule type" value="Genomic_DNA"/>
</dbReference>
<sequence length="228" mass="25230">MPERELYAGYNVIPSPPTTPLRSKSSSVQQPLSGQRIVRQFFCSGPNTCFDKRPFVLKEGYDLSLSINKKVDSKKQDHCDDSANSFSNDASNCIGFGSDVSTDLHPLISFKTVNNNKQNDDFSFGNSLNNDTRMMMIALIVLVMMLVIHCFDISTDFYPSASSEVINNNKQDDDFGFCNGLNNDVKNNVSANSFGNDAAVSNNEQDDNFGFSNGLNNDAKNDINNSRK</sequence>
<protein>
    <submittedName>
        <fullName evidence="1">2769_t:CDS:1</fullName>
    </submittedName>
</protein>
<evidence type="ECO:0000313" key="1">
    <source>
        <dbReference type="EMBL" id="CAG8492479.1"/>
    </source>
</evidence>
<comment type="caution">
    <text evidence="1">The sequence shown here is derived from an EMBL/GenBank/DDBJ whole genome shotgun (WGS) entry which is preliminary data.</text>
</comment>
<name>A0ACA9KVY5_9GLOM</name>
<proteinExistence type="predicted"/>
<reference evidence="1" key="1">
    <citation type="submission" date="2021-06" db="EMBL/GenBank/DDBJ databases">
        <authorList>
            <person name="Kallberg Y."/>
            <person name="Tangrot J."/>
            <person name="Rosling A."/>
        </authorList>
    </citation>
    <scope>NUCLEOTIDE SEQUENCE</scope>
    <source>
        <strain evidence="1">28 12/20/2015</strain>
    </source>
</reference>
<dbReference type="Proteomes" id="UP000789366">
    <property type="component" value="Unassembled WGS sequence"/>
</dbReference>
<evidence type="ECO:0000313" key="2">
    <source>
        <dbReference type="Proteomes" id="UP000789366"/>
    </source>
</evidence>